<dbReference type="PANTHER" id="PTHR43327:SF10">
    <property type="entry name" value="STOMATIN-LIKE PROTEIN 2, MITOCHONDRIAL"/>
    <property type="match status" value="1"/>
</dbReference>
<dbReference type="Pfam" id="PF01145">
    <property type="entry name" value="Band_7"/>
    <property type="match status" value="1"/>
</dbReference>
<keyword evidence="3" id="KW-0812">Transmembrane</keyword>
<sequence length="654" mass="70363">MSTVLDTPDLHSKPRFLQAADQARHLVRLCRLALAGAGGLWLLALLVGLFSPDAHWLPLLRVNAAALLLLAAAGHSAWFIVKWRVEAQGQQPVRLALWRNKGQVQGEDQALSAFDRWLARTGDTLARHLRSIGDDVLWLSGWSVLALALVMGSWRFDLPAPATATQASWVAVGVLLALALALLIIERHLASASKADWPEAIALATVIRVVILVQVLSIPCLFFADGTRLWPARLAVLIGILPGLLAVEFLVRALVAAFRPQRAEQEPALVARSLMGGILQWPPRPLAALQGELQQRFGIDLQQVWAFGFMRRALLPVAALVALVGWLLSGVVQIPLEGRGIYERFGKPVQVYPPGLHIGLPWPFGRVLAAENGVIHELATSGREALADPMADAEGEAPMSANRLWDAAHASENAQVIAGSDGGRQSFQIVNMDVRFIYRIGLDDASALAATYHSADVAQLVRSLANRVLLHDFANRTLDGVLSSEREALSRDIGKAVQADLDRLESGVQILATSVEAIHPPAGAANAYHGVQAAQIAAQALIARDRGQAAEQTGQARQNAALLVDQAAASAHETNAKAQAAELGFDAERAAWRQAGAAFVLEQYLARLREGLRDSKALIIDHRISAGQAPTLDLRTFAAPVDPATSKPNQERTP</sequence>
<evidence type="ECO:0000256" key="3">
    <source>
        <dbReference type="SAM" id="Phobius"/>
    </source>
</evidence>
<reference evidence="5" key="1">
    <citation type="submission" date="2016-07" db="EMBL/GenBank/DDBJ databases">
        <title>New class B carbapenemase carried by novel plasmid in Pseudomonas putida enviromental strain in eastern Amazonia.</title>
        <authorList>
            <person name="Souza C.O."/>
            <person name="Lima K.V."/>
            <person name="Brasiliense D.M."/>
            <person name="Perez-Chaparro P.J."/>
            <person name="Mamizuka E.M."/>
            <person name="Lima M.O."/>
            <person name="Lima L.N."/>
            <person name="McCulloch J.A."/>
        </authorList>
    </citation>
    <scope>NUCLEOTIDE SEQUENCE [LARGE SCALE GENOMIC DNA]</scope>
    <source>
        <strain evidence="5">IEC33019</strain>
    </source>
</reference>
<dbReference type="GO" id="GO:0016020">
    <property type="term" value="C:membrane"/>
    <property type="evidence" value="ECO:0007669"/>
    <property type="project" value="UniProtKB-SubCell"/>
</dbReference>
<keyword evidence="3" id="KW-0472">Membrane</keyword>
<evidence type="ECO:0000256" key="2">
    <source>
        <dbReference type="ARBA" id="ARBA00006971"/>
    </source>
</evidence>
<gene>
    <name evidence="5" type="ORF">IEC33019_2895</name>
</gene>
<feature type="domain" description="Band 7" evidence="4">
    <location>
        <begin position="338"/>
        <end position="549"/>
    </location>
</feature>
<dbReference type="RefSeq" id="WP_244509760.1">
    <property type="nucleotide sequence ID" value="NZ_CP016634.1"/>
</dbReference>
<dbReference type="CDD" id="cd03404">
    <property type="entry name" value="SPFH_HflK"/>
    <property type="match status" value="1"/>
</dbReference>
<evidence type="ECO:0000259" key="4">
    <source>
        <dbReference type="Pfam" id="PF01145"/>
    </source>
</evidence>
<protein>
    <submittedName>
        <fullName evidence="5">SPFH domain / Band 7 family protein</fullName>
    </submittedName>
</protein>
<dbReference type="InterPro" id="IPR036013">
    <property type="entry name" value="Band_7/SPFH_dom_sf"/>
</dbReference>
<dbReference type="InterPro" id="IPR050710">
    <property type="entry name" value="Band7/mec-2_domain"/>
</dbReference>
<dbReference type="InterPro" id="IPR001107">
    <property type="entry name" value="Band_7"/>
</dbReference>
<dbReference type="PANTHER" id="PTHR43327">
    <property type="entry name" value="STOMATIN-LIKE PROTEIN 2, MITOCHONDRIAL"/>
    <property type="match status" value="1"/>
</dbReference>
<dbReference type="AlphaFoldDB" id="A0A1B2F808"/>
<feature type="transmembrane region" description="Helical" evidence="3">
    <location>
        <begin position="230"/>
        <end position="255"/>
    </location>
</feature>
<dbReference type="SUPFAM" id="SSF117892">
    <property type="entry name" value="Band 7/SPFH domain"/>
    <property type="match status" value="1"/>
</dbReference>
<dbReference type="Gene3D" id="3.30.479.30">
    <property type="entry name" value="Band 7 domain"/>
    <property type="match status" value="1"/>
</dbReference>
<feature type="transmembrane region" description="Helical" evidence="3">
    <location>
        <begin position="313"/>
        <end position="336"/>
    </location>
</feature>
<proteinExistence type="inferred from homology"/>
<feature type="transmembrane region" description="Helical" evidence="3">
    <location>
        <begin position="32"/>
        <end position="50"/>
    </location>
</feature>
<comment type="similarity">
    <text evidence="2">Belongs to the band 7/mec-2 family. HflK subfamily.</text>
</comment>
<comment type="subcellular location">
    <subcellularLocation>
        <location evidence="1">Membrane</location>
        <topology evidence="1">Single-pass membrane protein</topology>
    </subcellularLocation>
</comment>
<accession>A0A1B2F808</accession>
<evidence type="ECO:0000313" key="5">
    <source>
        <dbReference type="EMBL" id="ANY88429.1"/>
    </source>
</evidence>
<feature type="transmembrane region" description="Helical" evidence="3">
    <location>
        <begin position="166"/>
        <end position="185"/>
    </location>
</feature>
<dbReference type="InterPro" id="IPR010201">
    <property type="entry name" value="HflK"/>
</dbReference>
<dbReference type="EMBL" id="CP016634">
    <property type="protein sequence ID" value="ANY88429.1"/>
    <property type="molecule type" value="Genomic_DNA"/>
</dbReference>
<name>A0A1B2F808_PSEPU</name>
<feature type="transmembrane region" description="Helical" evidence="3">
    <location>
        <begin position="136"/>
        <end position="154"/>
    </location>
</feature>
<organism evidence="5">
    <name type="scientific">Pseudomonas putida</name>
    <name type="common">Arthrobacter siderocapsulatus</name>
    <dbReference type="NCBI Taxonomy" id="303"/>
    <lineage>
        <taxon>Bacteria</taxon>
        <taxon>Pseudomonadati</taxon>
        <taxon>Pseudomonadota</taxon>
        <taxon>Gammaproteobacteria</taxon>
        <taxon>Pseudomonadales</taxon>
        <taxon>Pseudomonadaceae</taxon>
        <taxon>Pseudomonas</taxon>
    </lineage>
</organism>
<keyword evidence="3" id="KW-1133">Transmembrane helix</keyword>
<feature type="transmembrane region" description="Helical" evidence="3">
    <location>
        <begin position="62"/>
        <end position="81"/>
    </location>
</feature>
<feature type="transmembrane region" description="Helical" evidence="3">
    <location>
        <begin position="197"/>
        <end position="224"/>
    </location>
</feature>
<evidence type="ECO:0000256" key="1">
    <source>
        <dbReference type="ARBA" id="ARBA00004167"/>
    </source>
</evidence>